<comment type="similarity">
    <text evidence="1">Belongs to the AAA ATPase family.</text>
</comment>
<dbReference type="InterPro" id="IPR027417">
    <property type="entry name" value="P-loop_NTPase"/>
</dbReference>
<keyword evidence="1" id="KW-0547">Nucleotide-binding</keyword>
<dbReference type="Gene3D" id="3.40.50.300">
    <property type="entry name" value="P-loop containing nucleotide triphosphate hydrolases"/>
    <property type="match status" value="1"/>
</dbReference>
<evidence type="ECO:0000313" key="3">
    <source>
        <dbReference type="EMBL" id="MDQ0541495.1"/>
    </source>
</evidence>
<dbReference type="InterPro" id="IPR000642">
    <property type="entry name" value="Peptidase_M41"/>
</dbReference>
<dbReference type="Proteomes" id="UP001223420">
    <property type="component" value="Unassembled WGS sequence"/>
</dbReference>
<protein>
    <recommendedName>
        <fullName evidence="2">AAA+ ATPase domain-containing protein</fullName>
    </recommendedName>
</protein>
<dbReference type="GO" id="GO:0005886">
    <property type="term" value="C:plasma membrane"/>
    <property type="evidence" value="ECO:0007669"/>
    <property type="project" value="TreeGrafter"/>
</dbReference>
<dbReference type="SMART" id="SM00382">
    <property type="entry name" value="AAA"/>
    <property type="match status" value="1"/>
</dbReference>
<dbReference type="CDD" id="cd19481">
    <property type="entry name" value="RecA-like_protease"/>
    <property type="match status" value="1"/>
</dbReference>
<dbReference type="PANTHER" id="PTHR23076:SF97">
    <property type="entry name" value="ATP-DEPENDENT ZINC METALLOPROTEASE YME1L1"/>
    <property type="match status" value="1"/>
</dbReference>
<gene>
    <name evidence="3" type="ORF">QO001_000403</name>
</gene>
<comment type="caution">
    <text evidence="3">The sequence shown here is derived from an EMBL/GenBank/DDBJ whole genome shotgun (WGS) entry which is preliminary data.</text>
</comment>
<dbReference type="SUPFAM" id="SSF140990">
    <property type="entry name" value="FtsH protease domain-like"/>
    <property type="match status" value="1"/>
</dbReference>
<proteinExistence type="inferred from homology"/>
<dbReference type="EMBL" id="JAUSWL010000001">
    <property type="protein sequence ID" value="MDQ0541495.1"/>
    <property type="molecule type" value="Genomic_DNA"/>
</dbReference>
<dbReference type="GO" id="GO:0016887">
    <property type="term" value="F:ATP hydrolysis activity"/>
    <property type="evidence" value="ECO:0007669"/>
    <property type="project" value="InterPro"/>
</dbReference>
<evidence type="ECO:0000259" key="2">
    <source>
        <dbReference type="SMART" id="SM00382"/>
    </source>
</evidence>
<dbReference type="Pfam" id="PF00004">
    <property type="entry name" value="AAA"/>
    <property type="match status" value="1"/>
</dbReference>
<dbReference type="GO" id="GO:0004176">
    <property type="term" value="F:ATP-dependent peptidase activity"/>
    <property type="evidence" value="ECO:0007669"/>
    <property type="project" value="InterPro"/>
</dbReference>
<evidence type="ECO:0000313" key="4">
    <source>
        <dbReference type="Proteomes" id="UP001223420"/>
    </source>
</evidence>
<name>A0AAJ1WUD6_9HYPH</name>
<dbReference type="SUPFAM" id="SSF52540">
    <property type="entry name" value="P-loop containing nucleoside triphosphate hydrolases"/>
    <property type="match status" value="1"/>
</dbReference>
<dbReference type="InterPro" id="IPR003960">
    <property type="entry name" value="ATPase_AAA_CS"/>
</dbReference>
<reference evidence="3" key="1">
    <citation type="submission" date="2023-07" db="EMBL/GenBank/DDBJ databases">
        <title>Genomic Encyclopedia of Type Strains, Phase IV (KMG-IV): sequencing the most valuable type-strain genomes for metagenomic binning, comparative biology and taxonomic classification.</title>
        <authorList>
            <person name="Goeker M."/>
        </authorList>
    </citation>
    <scope>NUCLEOTIDE SEQUENCE</scope>
    <source>
        <strain evidence="3">DSM 19569</strain>
    </source>
</reference>
<dbReference type="InterPro" id="IPR003593">
    <property type="entry name" value="AAA+_ATPase"/>
</dbReference>
<keyword evidence="1" id="KW-0067">ATP-binding</keyword>
<dbReference type="GO" id="GO:0030163">
    <property type="term" value="P:protein catabolic process"/>
    <property type="evidence" value="ECO:0007669"/>
    <property type="project" value="TreeGrafter"/>
</dbReference>
<dbReference type="PROSITE" id="PS00674">
    <property type="entry name" value="AAA"/>
    <property type="match status" value="1"/>
</dbReference>
<dbReference type="InterPro" id="IPR003959">
    <property type="entry name" value="ATPase_AAA_core"/>
</dbReference>
<sequence>MPHLTFLRDDLNEAETGDVAADERRPATETLAAFALEAALSPAQRRRIAADPAFALVVQVPAADWVEPVREACGRLAAWGHVVARNGGSRSEDRADRGNDRVADRLARGDRVLGVSQSPARYLPSALVAAADPHVRLPGATDAVIARVVRAATGRRPTLPPGIARGLDFFEIAAAVRGTTARSCVARLAAAARSKATADPAVGSAPDFATLVGFGDAHAWGTRLIDEIATWRASGGAPAFQRLDRHVALSSAPGLGKSSFVRSLAKAAGLPLVATSVGAWFTGSDGHLGGVLRAWDAAYTHACALAPSILFLDEADSIPNRATMDNHAREWWTPLCTSILLGFDALNAPGAPEVCIIAATNHGDRLDPALIRPGRLGRVIEIKPPSAADLAVIFRQHLDDGEVPDMDLAPLGALALGASGAQVAGWVSEARAAARAAGRPMRPEDLLGRVAPPDQGSPADRRRSAYHEAGHAVAFERIGARVAQVDLVPRRDSLGATSVATRLGQSPTRAEIEGLAVALLCGRAAEILFLGEPSAGAGGDSRSDLARVTTLLAGNHASLGLGDRLTYRGAPHEVAVALSLDPALLGAVERDLDRLSGEALAVMEANRTAVAAVAELLIARRLVSGDALRALIAEADQHRAAQDGGQP</sequence>
<dbReference type="GO" id="GO:0005524">
    <property type="term" value="F:ATP binding"/>
    <property type="evidence" value="ECO:0007669"/>
    <property type="project" value="UniProtKB-KW"/>
</dbReference>
<dbReference type="GO" id="GO:0006508">
    <property type="term" value="P:proteolysis"/>
    <property type="evidence" value="ECO:0007669"/>
    <property type="project" value="InterPro"/>
</dbReference>
<dbReference type="Pfam" id="PF01434">
    <property type="entry name" value="Peptidase_M41"/>
    <property type="match status" value="1"/>
</dbReference>
<feature type="domain" description="AAA+ ATPase" evidence="2">
    <location>
        <begin position="243"/>
        <end position="386"/>
    </location>
</feature>
<dbReference type="InterPro" id="IPR037219">
    <property type="entry name" value="Peptidase_M41-like"/>
</dbReference>
<dbReference type="Gene3D" id="1.20.58.760">
    <property type="entry name" value="Peptidase M41"/>
    <property type="match status" value="1"/>
</dbReference>
<accession>A0AAJ1WUD6</accession>
<dbReference type="RefSeq" id="WP_230364972.1">
    <property type="nucleotide sequence ID" value="NZ_JAJALK010000001.1"/>
</dbReference>
<dbReference type="PANTHER" id="PTHR23076">
    <property type="entry name" value="METALLOPROTEASE M41 FTSH"/>
    <property type="match status" value="1"/>
</dbReference>
<evidence type="ECO:0000256" key="1">
    <source>
        <dbReference type="RuleBase" id="RU003651"/>
    </source>
</evidence>
<dbReference type="Gene3D" id="1.10.8.60">
    <property type="match status" value="1"/>
</dbReference>
<dbReference type="AlphaFoldDB" id="A0AAJ1WUD6"/>
<organism evidence="3 4">
    <name type="scientific">Methylobacterium brachiatum</name>
    <dbReference type="NCBI Taxonomy" id="269660"/>
    <lineage>
        <taxon>Bacteria</taxon>
        <taxon>Pseudomonadati</taxon>
        <taxon>Pseudomonadota</taxon>
        <taxon>Alphaproteobacteria</taxon>
        <taxon>Hyphomicrobiales</taxon>
        <taxon>Methylobacteriaceae</taxon>
        <taxon>Methylobacterium</taxon>
    </lineage>
</organism>
<dbReference type="GO" id="GO:0004222">
    <property type="term" value="F:metalloendopeptidase activity"/>
    <property type="evidence" value="ECO:0007669"/>
    <property type="project" value="InterPro"/>
</dbReference>